<dbReference type="AlphaFoldDB" id="A0AAC9Z1B7"/>
<proteinExistence type="predicted"/>
<protein>
    <recommendedName>
        <fullName evidence="3">Gliding motility-associated C-terminal domain</fullName>
    </recommendedName>
</protein>
<name>A0AAC9Z1B7_9FLAO</name>
<accession>A0AAC9Z1B7</accession>
<organism evidence="1 2">
    <name type="scientific">Capnocytophaga canimorsus</name>
    <dbReference type="NCBI Taxonomy" id="28188"/>
    <lineage>
        <taxon>Bacteria</taxon>
        <taxon>Pseudomonadati</taxon>
        <taxon>Bacteroidota</taxon>
        <taxon>Flavobacteriia</taxon>
        <taxon>Flavobacteriales</taxon>
        <taxon>Flavobacteriaceae</taxon>
        <taxon>Capnocytophaga</taxon>
    </lineage>
</organism>
<dbReference type="Proteomes" id="UP000243753">
    <property type="component" value="Chromosome"/>
</dbReference>
<dbReference type="InterPro" id="IPR026341">
    <property type="entry name" value="T9SS_type_B"/>
</dbReference>
<dbReference type="EMBL" id="CP022389">
    <property type="protein sequence ID" value="ATA92974.1"/>
    <property type="molecule type" value="Genomic_DNA"/>
</dbReference>
<dbReference type="Pfam" id="PF13585">
    <property type="entry name" value="CHU_C"/>
    <property type="match status" value="1"/>
</dbReference>
<dbReference type="RefSeq" id="WP_095918232.1">
    <property type="nucleotide sequence ID" value="NZ_CP022389.1"/>
</dbReference>
<evidence type="ECO:0008006" key="3">
    <source>
        <dbReference type="Google" id="ProtNLM"/>
    </source>
</evidence>
<evidence type="ECO:0000313" key="1">
    <source>
        <dbReference type="EMBL" id="ATA92974.1"/>
    </source>
</evidence>
<dbReference type="NCBIfam" id="TIGR04131">
    <property type="entry name" value="Bac_Flav_CTERM"/>
    <property type="match status" value="1"/>
</dbReference>
<gene>
    <name evidence="1" type="ORF">CGC54_00690</name>
</gene>
<sequence length="1143" mass="129064">MKQLFFWGFILLQFCVYAQEIVPFTIRKQENLKGGLKIIGNNILSHRPANQPFNLMTVNDDLNMEYVDIDNDISTFSSSAATLSFHNNDCSKIRYAGLYWGGMYAENDDSKKNVQIKIPSNPNYINIEADSYIYNHHTSDFPLSHKPYICYKDITHLISAQNPAGEYIVANVKATQSGDYIRVLGGLSAGWALVIIYEDPEATSKYITTFDGYASVSNAQNNNAPTDVAFSFTGFKTLPAPLPVHARFGVIALEGDKQIKGDKLSVQKPDLSYFDLHNTVNPSNNFFNSSISNENEINHQRRPNSTNTLGWDIDLFSIPNNDNSIITNNQTSANFKAHTTQDRFDIFFSAFEVEVIEPKMNLLKTIEDATGNVLNNQTIPLGSTLYYGLEFQNVGNDDALDYQIIDILPEKVHLTTPLLIEIPSGSSGITYSLTTNAEGQTQLTFNIPDNLVRENGEKHKIRFAVQLESNCDAFSQPCSEIIANKAYSIYKGNLNRTIINDNGSFSSVDDCNLGTIENTIFYADLSGCNLTQNINDLLCGESLTLTATEGFDSYQWKNATGEIIGNSKNIVVTSPGNYTVFKQKNNCLIRTETYNISTVQRESENPLSLYAGEIFQCMDLKKSFPQIFLCGTNAHKDIDLTHLSNVNSVEVKKYQGAEISISQTCPPTDVRLWQTVFNGKTFTLTQEGIYQITLTFNNGCIANYYFRVHTSSADLLIEKTDINCNDGTINIINAPENYEFTIVLEGDTTAKAFQEQSNFSIKKAGTYLIYARKKERLQSDCEILADKITINRFEQQIQNLTINHESCYGKNNGSVSFKLVNGKAPYKAILKNGRTHSIGEIASITEATITSFDNLPPTDYILVVEDAQKCVKEYPFSVEAASFLDFQVENELICHNNVPTSRLVLTFNNPNQMDLSKVKYQFNDDTQIHHLEHIVGDIAYIYPKLASQQNQTIKITYNEGCSLSKLFNFENNTSIILSKDTDPTLISAIRIKPYGGAGNYKYYINGIKHDSDIYYLRATDEGYTDQWERHIKKIHVRVEDELGCFSERYLEEVFFDIQIPNFFTPDGDGINDVWKIGNALAYKKMKVYIFDRFGKQIAVISSDRSWDGTWNNTPLPSGDYWFKIDFNDLKDKRIYIGNFTLYR</sequence>
<reference evidence="2" key="1">
    <citation type="submission" date="2017-06" db="EMBL/GenBank/DDBJ databases">
        <title>Capnocytophaga spp. assemblies.</title>
        <authorList>
            <person name="Gulvik C.A."/>
        </authorList>
    </citation>
    <scope>NUCLEOTIDE SEQUENCE [LARGE SCALE GENOMIC DNA]</scope>
    <source>
        <strain evidence="2">H3936</strain>
    </source>
</reference>
<evidence type="ECO:0000313" key="2">
    <source>
        <dbReference type="Proteomes" id="UP000243753"/>
    </source>
</evidence>